<proteinExistence type="predicted"/>
<accession>A0AA40KV40</accession>
<keyword evidence="2" id="KW-1185">Reference proteome</keyword>
<dbReference type="Proteomes" id="UP001177670">
    <property type="component" value="Unassembled WGS sequence"/>
</dbReference>
<evidence type="ECO:0000313" key="2">
    <source>
        <dbReference type="Proteomes" id="UP001177670"/>
    </source>
</evidence>
<dbReference type="AlphaFoldDB" id="A0AA40KV40"/>
<reference evidence="1" key="1">
    <citation type="submission" date="2021-10" db="EMBL/GenBank/DDBJ databases">
        <title>Melipona bicolor Genome sequencing and assembly.</title>
        <authorList>
            <person name="Araujo N.S."/>
            <person name="Arias M.C."/>
        </authorList>
    </citation>
    <scope>NUCLEOTIDE SEQUENCE</scope>
    <source>
        <strain evidence="1">USP_2M_L1-L4_2017</strain>
        <tissue evidence="1">Whole body</tissue>
    </source>
</reference>
<organism evidence="1 2">
    <name type="scientific">Melipona bicolor</name>
    <dbReference type="NCBI Taxonomy" id="60889"/>
    <lineage>
        <taxon>Eukaryota</taxon>
        <taxon>Metazoa</taxon>
        <taxon>Ecdysozoa</taxon>
        <taxon>Arthropoda</taxon>
        <taxon>Hexapoda</taxon>
        <taxon>Insecta</taxon>
        <taxon>Pterygota</taxon>
        <taxon>Neoptera</taxon>
        <taxon>Endopterygota</taxon>
        <taxon>Hymenoptera</taxon>
        <taxon>Apocrita</taxon>
        <taxon>Aculeata</taxon>
        <taxon>Apoidea</taxon>
        <taxon>Anthophila</taxon>
        <taxon>Apidae</taxon>
        <taxon>Melipona</taxon>
    </lineage>
</organism>
<name>A0AA40KV40_9HYME</name>
<feature type="non-terminal residue" evidence="1">
    <location>
        <position position="55"/>
    </location>
</feature>
<comment type="caution">
    <text evidence="1">The sequence shown here is derived from an EMBL/GenBank/DDBJ whole genome shotgun (WGS) entry which is preliminary data.</text>
</comment>
<protein>
    <submittedName>
        <fullName evidence="1">Uncharacterized protein</fullName>
    </submittedName>
</protein>
<gene>
    <name evidence="1" type="ORF">K0M31_011508</name>
</gene>
<dbReference type="EMBL" id="JAHYIQ010000003">
    <property type="protein sequence ID" value="KAK1133714.1"/>
    <property type="molecule type" value="Genomic_DNA"/>
</dbReference>
<sequence length="55" mass="6073">MAGYCTREMRESAGRGAPVKRRILDGVKKRGKKTFDIGLGEFDGSITPSIKFRPS</sequence>
<evidence type="ECO:0000313" key="1">
    <source>
        <dbReference type="EMBL" id="KAK1133714.1"/>
    </source>
</evidence>